<reference evidence="1" key="1">
    <citation type="submission" date="2021-06" db="EMBL/GenBank/DDBJ databases">
        <authorList>
            <person name="Hodson N. C."/>
            <person name="Mongue J. A."/>
            <person name="Jaron S. K."/>
        </authorList>
    </citation>
    <scope>NUCLEOTIDE SEQUENCE</scope>
</reference>
<gene>
    <name evidence="1" type="ORF">AFUS01_LOCUS33796</name>
</gene>
<name>A0A8J2PIV1_9HEXA</name>
<evidence type="ECO:0000313" key="2">
    <source>
        <dbReference type="Proteomes" id="UP000708208"/>
    </source>
</evidence>
<protein>
    <submittedName>
        <fullName evidence="1">Uncharacterized protein</fullName>
    </submittedName>
</protein>
<dbReference type="EMBL" id="CAJVCH010529974">
    <property type="protein sequence ID" value="CAG7823589.1"/>
    <property type="molecule type" value="Genomic_DNA"/>
</dbReference>
<comment type="caution">
    <text evidence="1">The sequence shown here is derived from an EMBL/GenBank/DDBJ whole genome shotgun (WGS) entry which is preliminary data.</text>
</comment>
<dbReference type="Proteomes" id="UP000708208">
    <property type="component" value="Unassembled WGS sequence"/>
</dbReference>
<organism evidence="1 2">
    <name type="scientific">Allacma fusca</name>
    <dbReference type="NCBI Taxonomy" id="39272"/>
    <lineage>
        <taxon>Eukaryota</taxon>
        <taxon>Metazoa</taxon>
        <taxon>Ecdysozoa</taxon>
        <taxon>Arthropoda</taxon>
        <taxon>Hexapoda</taxon>
        <taxon>Collembola</taxon>
        <taxon>Symphypleona</taxon>
        <taxon>Sminthuridae</taxon>
        <taxon>Allacma</taxon>
    </lineage>
</organism>
<keyword evidence="2" id="KW-1185">Reference proteome</keyword>
<proteinExistence type="predicted"/>
<sequence>MNNSHSDDKGLVLTPTIFSKFLLRFTFPIFDKMKCALLTIGVLIYVTVLTNGAPVPVPRNEFVVDVPDAGIREVRAAQLDKLSDALSVLKVSEVPVSKEVVPAGLPTDILPAVPEIPKVPAKK</sequence>
<evidence type="ECO:0000313" key="1">
    <source>
        <dbReference type="EMBL" id="CAG7823589.1"/>
    </source>
</evidence>
<dbReference type="AlphaFoldDB" id="A0A8J2PIV1"/>
<accession>A0A8J2PIV1</accession>